<dbReference type="Proteomes" id="UP001281147">
    <property type="component" value="Unassembled WGS sequence"/>
</dbReference>
<evidence type="ECO:0000313" key="2">
    <source>
        <dbReference type="Proteomes" id="UP001281147"/>
    </source>
</evidence>
<proteinExistence type="predicted"/>
<sequence>MVAKKRKMPSLQSLLEREWCYYCERDFDDLKILCDHQKAKHFKCSRCPKRLQTANGLKVHTQQVHKEGIDVIANALPHRGDPNIEIFGTEGIPEDVMAAHKQAVTQEYYRVVAEHGHSSGNPPAKSQKMEPGATNEPKPVESKESIKARAAEFRARKRAEKEARARGELVDVKMEDPDTLPSHQQTQNTTPPVMGGGSEFPQNDLTEVGNSQSAGQDNYFDHATFAPSDRSMQAYYDSHPFKGTTNPYAHVPGLPRTSRDESPPPLIRQEGLVKVDLGSFKDLRTQELLQHGYIREAQVHEIAKTPGSKQDQLKASAKFLREQTRVPASWLQPKIQSLQTQSYAGTQSQIDSILAANNTPASTFDHSPGMLAYQPHLSRPPIDPAYNTYSPYGYPNMLNQGSASPDGGLPVTGDARYQSGLEPPRASSPPPPLPAGHVSTLKPAPGLPKRPNFTLPEPDKDEYNEFHKGNNIYNASNVMPLPAHVPPPFARGQSARTIVPLQGSPIPVSRLGQWTAPHISTDPSQQYIDSIIKANEEKKWEKEAQKFHTAAPTASSSTAVDEPKFDRLVWNKQGGGIMKVSNQSALTQEIEREKDERGSRHSSSEPIDVPLRKTSNAGNDDLRIPSLEPIERTARDTRYLGLRIPPPEPVERTASNTRHLGLRIPSPVPVERTASAKKKAKKEKKEVHTKLVVREGDVPPEQRRAVNRFLHRSFGQPSQLGSTRPGFTTTHQTNGAAVTGPADDIFDD</sequence>
<accession>A0ACC3NYT2</accession>
<comment type="caution">
    <text evidence="1">The sequence shown here is derived from an EMBL/GenBank/DDBJ whole genome shotgun (WGS) entry which is preliminary data.</text>
</comment>
<gene>
    <name evidence="1" type="ORF">LTR37_000068</name>
</gene>
<name>A0ACC3NYT2_9PEZI</name>
<keyword evidence="2" id="KW-1185">Reference proteome</keyword>
<dbReference type="EMBL" id="JAUTXU010000001">
    <property type="protein sequence ID" value="KAK3725920.1"/>
    <property type="molecule type" value="Genomic_DNA"/>
</dbReference>
<protein>
    <submittedName>
        <fullName evidence="1">Uncharacterized protein</fullName>
    </submittedName>
</protein>
<reference evidence="1" key="1">
    <citation type="submission" date="2023-07" db="EMBL/GenBank/DDBJ databases">
        <title>Black Yeasts Isolated from many extreme environments.</title>
        <authorList>
            <person name="Coleine C."/>
            <person name="Stajich J.E."/>
            <person name="Selbmann L."/>
        </authorList>
    </citation>
    <scope>NUCLEOTIDE SEQUENCE</scope>
    <source>
        <strain evidence="1">CCFEE 5714</strain>
    </source>
</reference>
<evidence type="ECO:0000313" key="1">
    <source>
        <dbReference type="EMBL" id="KAK3725920.1"/>
    </source>
</evidence>
<organism evidence="1 2">
    <name type="scientific">Vermiconidia calcicola</name>
    <dbReference type="NCBI Taxonomy" id="1690605"/>
    <lineage>
        <taxon>Eukaryota</taxon>
        <taxon>Fungi</taxon>
        <taxon>Dikarya</taxon>
        <taxon>Ascomycota</taxon>
        <taxon>Pezizomycotina</taxon>
        <taxon>Dothideomycetes</taxon>
        <taxon>Dothideomycetidae</taxon>
        <taxon>Mycosphaerellales</taxon>
        <taxon>Extremaceae</taxon>
        <taxon>Vermiconidia</taxon>
    </lineage>
</organism>